<sequence>MENKRCKCLAGSRKWANMNYDILVKIFMMPSTMDLVSSISLVCPSWRAECCHPMLCHTLDLARLNYSVDNPRDLCASLDNWPRLSLAQALDSALILSGTNVMRLIFHLRAHITDERLIFAAERCPMLKRLVLPAWNHTSANGFCAAIQKLEELSLLMDFNPSEGPTIFKCESDKSIAEQASKLKTIFWCQTESCIMCQRVHNDLGRPKWNEYEEGLGEKTRKVLLQFDQKASSFVVWLTGN</sequence>
<keyword evidence="2" id="KW-1185">Reference proteome</keyword>
<dbReference type="PANTHER" id="PTHR38926">
    <property type="entry name" value="F-BOX DOMAIN CONTAINING PROTEIN, EXPRESSED"/>
    <property type="match status" value="1"/>
</dbReference>
<proteinExistence type="predicted"/>
<dbReference type="PANTHER" id="PTHR38926:SF58">
    <property type="entry name" value="F-BOX DOMAIN-CONTAINING PROTEIN"/>
    <property type="match status" value="1"/>
</dbReference>
<dbReference type="SUPFAM" id="SSF81383">
    <property type="entry name" value="F-box domain"/>
    <property type="match status" value="1"/>
</dbReference>
<reference evidence="1 2" key="1">
    <citation type="journal article" date="2020" name="Mol. Plant">
        <title>The Chromosome-Based Rubber Tree Genome Provides New Insights into Spurge Genome Evolution and Rubber Biosynthesis.</title>
        <authorList>
            <person name="Liu J."/>
            <person name="Shi C."/>
            <person name="Shi C.C."/>
            <person name="Li W."/>
            <person name="Zhang Q.J."/>
            <person name="Zhang Y."/>
            <person name="Li K."/>
            <person name="Lu H.F."/>
            <person name="Shi C."/>
            <person name="Zhu S.T."/>
            <person name="Xiao Z.Y."/>
            <person name="Nan H."/>
            <person name="Yue Y."/>
            <person name="Zhu X.G."/>
            <person name="Wu Y."/>
            <person name="Hong X.N."/>
            <person name="Fan G.Y."/>
            <person name="Tong Y."/>
            <person name="Zhang D."/>
            <person name="Mao C.L."/>
            <person name="Liu Y.L."/>
            <person name="Hao S.J."/>
            <person name="Liu W.Q."/>
            <person name="Lv M.Q."/>
            <person name="Zhang H.B."/>
            <person name="Liu Y."/>
            <person name="Hu-Tang G.R."/>
            <person name="Wang J.P."/>
            <person name="Wang J.H."/>
            <person name="Sun Y.H."/>
            <person name="Ni S.B."/>
            <person name="Chen W.B."/>
            <person name="Zhang X.C."/>
            <person name="Jiao Y.N."/>
            <person name="Eichler E.E."/>
            <person name="Li G.H."/>
            <person name="Liu X."/>
            <person name="Gao L.Z."/>
        </authorList>
    </citation>
    <scope>NUCLEOTIDE SEQUENCE [LARGE SCALE GENOMIC DNA]</scope>
    <source>
        <strain evidence="2">cv. GT1</strain>
        <tissue evidence="1">Leaf</tissue>
    </source>
</reference>
<comment type="caution">
    <text evidence="1">The sequence shown here is derived from an EMBL/GenBank/DDBJ whole genome shotgun (WGS) entry which is preliminary data.</text>
</comment>
<dbReference type="EMBL" id="JAAGAX010000005">
    <property type="protein sequence ID" value="KAF2313264.1"/>
    <property type="molecule type" value="Genomic_DNA"/>
</dbReference>
<evidence type="ECO:0000313" key="2">
    <source>
        <dbReference type="Proteomes" id="UP000467840"/>
    </source>
</evidence>
<evidence type="ECO:0000313" key="1">
    <source>
        <dbReference type="EMBL" id="KAF2313264.1"/>
    </source>
</evidence>
<dbReference type="InterPro" id="IPR032675">
    <property type="entry name" value="LRR_dom_sf"/>
</dbReference>
<protein>
    <recommendedName>
        <fullName evidence="3">F-box domain-containing protein</fullName>
    </recommendedName>
</protein>
<accession>A0A6A6MJ14</accession>
<dbReference type="InterPro" id="IPR036047">
    <property type="entry name" value="F-box-like_dom_sf"/>
</dbReference>
<organism evidence="1 2">
    <name type="scientific">Hevea brasiliensis</name>
    <name type="common">Para rubber tree</name>
    <name type="synonym">Siphonia brasiliensis</name>
    <dbReference type="NCBI Taxonomy" id="3981"/>
    <lineage>
        <taxon>Eukaryota</taxon>
        <taxon>Viridiplantae</taxon>
        <taxon>Streptophyta</taxon>
        <taxon>Embryophyta</taxon>
        <taxon>Tracheophyta</taxon>
        <taxon>Spermatophyta</taxon>
        <taxon>Magnoliopsida</taxon>
        <taxon>eudicotyledons</taxon>
        <taxon>Gunneridae</taxon>
        <taxon>Pentapetalae</taxon>
        <taxon>rosids</taxon>
        <taxon>fabids</taxon>
        <taxon>Malpighiales</taxon>
        <taxon>Euphorbiaceae</taxon>
        <taxon>Crotonoideae</taxon>
        <taxon>Micrandreae</taxon>
        <taxon>Hevea</taxon>
    </lineage>
</organism>
<name>A0A6A6MJ14_HEVBR</name>
<dbReference type="Proteomes" id="UP000467840">
    <property type="component" value="Chromosome 15"/>
</dbReference>
<dbReference type="AlphaFoldDB" id="A0A6A6MJ14"/>
<gene>
    <name evidence="1" type="ORF">GH714_010074</name>
</gene>
<evidence type="ECO:0008006" key="3">
    <source>
        <dbReference type="Google" id="ProtNLM"/>
    </source>
</evidence>
<dbReference type="Gene3D" id="3.80.10.10">
    <property type="entry name" value="Ribonuclease Inhibitor"/>
    <property type="match status" value="1"/>
</dbReference>